<keyword evidence="3 10" id="KW-0963">Cytoplasm</keyword>
<dbReference type="InterPro" id="IPR020058">
    <property type="entry name" value="Glu/Gln-tRNA-synth_Ib_cat-dom"/>
</dbReference>
<dbReference type="InterPro" id="IPR014729">
    <property type="entry name" value="Rossmann-like_a/b/a_fold"/>
</dbReference>
<dbReference type="Pfam" id="PF20974">
    <property type="entry name" value="tRNA-synt_1c_C2"/>
    <property type="match status" value="1"/>
</dbReference>
<feature type="domain" description="tRNA synthetases class I (E and Q) anti-codon binding" evidence="14">
    <location>
        <begin position="501"/>
        <end position="550"/>
    </location>
</feature>
<dbReference type="InterPro" id="IPR000924">
    <property type="entry name" value="Glu/Gln-tRNA-synth"/>
</dbReference>
<evidence type="ECO:0000256" key="5">
    <source>
        <dbReference type="ARBA" id="ARBA00022741"/>
    </source>
</evidence>
<feature type="short sequence motif" description="'HIGH' region" evidence="10">
    <location>
        <begin position="105"/>
        <end position="115"/>
    </location>
</feature>
<comment type="similarity">
    <text evidence="2 10">Belongs to the class-I aminoacyl-tRNA synthetase family. Glutamate--tRNA ligase type 2 subfamily.</text>
</comment>
<dbReference type="PANTHER" id="PTHR43097:SF5">
    <property type="entry name" value="GLUTAMATE--TRNA LIGASE"/>
    <property type="match status" value="1"/>
</dbReference>
<dbReference type="GO" id="GO:0004818">
    <property type="term" value="F:glutamate-tRNA ligase activity"/>
    <property type="evidence" value="ECO:0007669"/>
    <property type="project" value="UniProtKB-UniRule"/>
</dbReference>
<accession>A0A133VEV7</accession>
<reference evidence="15 16" key="1">
    <citation type="journal article" date="2016" name="Sci. Rep.">
        <title>Metabolic traits of an uncultured archaeal lineage -MSBL1- from brine pools of the Red Sea.</title>
        <authorList>
            <person name="Mwirichia R."/>
            <person name="Alam I."/>
            <person name="Rashid M."/>
            <person name="Vinu M."/>
            <person name="Ba-Alawi W."/>
            <person name="Anthony Kamau A."/>
            <person name="Kamanda Ngugi D."/>
            <person name="Goker M."/>
            <person name="Klenk H.P."/>
            <person name="Bajic V."/>
            <person name="Stingl U."/>
        </authorList>
    </citation>
    <scope>NUCLEOTIDE SEQUENCE [LARGE SCALE GENOMIC DNA]</scope>
    <source>
        <strain evidence="15">SCGC-AAA382A03</strain>
    </source>
</reference>
<evidence type="ECO:0000256" key="7">
    <source>
        <dbReference type="ARBA" id="ARBA00022917"/>
    </source>
</evidence>
<comment type="function">
    <text evidence="10">Catalyzes the attachment of glutamate to tRNA(Glu) in a two-step reaction: glutamate is first activated by ATP to form Glu-AMP and then transferred to the acceptor end of tRNA(Glu).</text>
</comment>
<dbReference type="GO" id="GO:0043604">
    <property type="term" value="P:amide biosynthetic process"/>
    <property type="evidence" value="ECO:0007669"/>
    <property type="project" value="TreeGrafter"/>
</dbReference>
<dbReference type="Pfam" id="PF00749">
    <property type="entry name" value="tRNA-synt_1c"/>
    <property type="match status" value="1"/>
</dbReference>
<dbReference type="GO" id="GO:0005524">
    <property type="term" value="F:ATP binding"/>
    <property type="evidence" value="ECO:0007669"/>
    <property type="project" value="UniProtKB-UniRule"/>
</dbReference>
<keyword evidence="4 10" id="KW-0436">Ligase</keyword>
<dbReference type="PANTHER" id="PTHR43097">
    <property type="entry name" value="GLUTAMINE-TRNA LIGASE"/>
    <property type="match status" value="1"/>
</dbReference>
<sequence>MSEKETEKLIKRWTLANALEHDGTASKDAVIGKLIAEKPELKSNIQELMGKIEEKVKEVNKITIEEQKSQLEDIGAPKREKKEEKGLSELPELEKYTDIVTRFAPNPNGPLHIGHVRTAVLSHEYARRNDGKFILRFEDTNPVNAKEKFYGLVRKDLKWLGIDWDEEYTQSERLQIYYDYAEQLLEQGKAYVCTCPPETFRSFRDEQKPCPCRGLDPAKNLARWEDMLKGNYQEGDSVVRIKTDINDPNPALRDWPAFRIVSSPHPKTKKKYRVWPLYNFSAGIDDHKMGITHVVRGKEHEVNEQRQRQLFEHLEWEYPTAIQHGRLSISGTILSKTKISKGISEGKYEGYDDVRLGTLAALRRRGITPEALKQIVIELGTTRADSTLSMDTLYTKNRRIIDKEANRYYFVPDPAEILIHNVPKQQEEAHLRLHPDDPDRGERILPLEMNNNLKVWIASKDTEKIDKGEKIRLKDLLNFKITSLEPLEGDFDSYELKDIPKIQWVSKNPVNVKVLKPNGEQDSGYAEPEVKNLPKGEIIQFERYGFVRIDEIEPKIRLVYVHP</sequence>
<keyword evidence="8 10" id="KW-0030">Aminoacyl-tRNA synthetase</keyword>
<evidence type="ECO:0000256" key="8">
    <source>
        <dbReference type="ARBA" id="ARBA00023146"/>
    </source>
</evidence>
<dbReference type="NCBIfam" id="NF003169">
    <property type="entry name" value="PRK04156.1"/>
    <property type="match status" value="1"/>
</dbReference>
<dbReference type="InterPro" id="IPR011035">
    <property type="entry name" value="Ribosomal_bL25/Gln-tRNA_synth"/>
</dbReference>
<feature type="domain" description="Glutamyl/glutaminyl-tRNA synthetase class Ib catalytic" evidence="12">
    <location>
        <begin position="99"/>
        <end position="393"/>
    </location>
</feature>
<dbReference type="InterPro" id="IPR020059">
    <property type="entry name" value="Glu/Gln-tRNA-synth_Ib_codon-bd"/>
</dbReference>
<feature type="domain" description="Glutamyl/glutaminyl-tRNA synthetase class Ib anti-codon binding" evidence="13">
    <location>
        <begin position="405"/>
        <end position="485"/>
    </location>
</feature>
<dbReference type="NCBIfam" id="TIGR00463">
    <property type="entry name" value="gltX_arch"/>
    <property type="match status" value="1"/>
</dbReference>
<evidence type="ECO:0000313" key="16">
    <source>
        <dbReference type="Proteomes" id="UP000070549"/>
    </source>
</evidence>
<gene>
    <name evidence="10" type="primary">gltX</name>
    <name evidence="15" type="ORF">AKJ49_01520</name>
</gene>
<dbReference type="PATRIC" id="fig|1698278.3.peg.294"/>
<dbReference type="Gene3D" id="2.40.240.100">
    <property type="match status" value="1"/>
</dbReference>
<proteinExistence type="inferred from homology"/>
<comment type="caution">
    <text evidence="15">The sequence shown here is derived from an EMBL/GenBank/DDBJ whole genome shotgun (WGS) entry which is preliminary data.</text>
</comment>
<evidence type="ECO:0000256" key="9">
    <source>
        <dbReference type="ARBA" id="ARBA00048351"/>
    </source>
</evidence>
<dbReference type="InterPro" id="IPR004526">
    <property type="entry name" value="Glu-tRNA-synth_arc/euk"/>
</dbReference>
<feature type="coiled-coil region" evidence="11">
    <location>
        <begin position="38"/>
        <end position="65"/>
    </location>
</feature>
<organism evidence="15 16">
    <name type="scientific">candidate division MSBL1 archaeon SCGC-AAA382A03</name>
    <dbReference type="NCBI Taxonomy" id="1698278"/>
    <lineage>
        <taxon>Archaea</taxon>
        <taxon>Methanobacteriati</taxon>
        <taxon>Methanobacteriota</taxon>
        <taxon>candidate division MSBL1</taxon>
    </lineage>
</organism>
<keyword evidence="5 10" id="KW-0547">Nucleotide-binding</keyword>
<dbReference type="SUPFAM" id="SSF52374">
    <property type="entry name" value="Nucleotidylyl transferase"/>
    <property type="match status" value="1"/>
</dbReference>
<keyword evidence="16" id="KW-1185">Reference proteome</keyword>
<evidence type="ECO:0000256" key="2">
    <source>
        <dbReference type="ARBA" id="ARBA00008927"/>
    </source>
</evidence>
<keyword evidence="7 10" id="KW-0648">Protein biosynthesis</keyword>
<dbReference type="GO" id="GO:0032991">
    <property type="term" value="C:protein-containing complex"/>
    <property type="evidence" value="ECO:0007669"/>
    <property type="project" value="UniProtKB-ARBA"/>
</dbReference>
<evidence type="ECO:0000259" key="13">
    <source>
        <dbReference type="Pfam" id="PF03950"/>
    </source>
</evidence>
<dbReference type="PROSITE" id="PS00178">
    <property type="entry name" value="AA_TRNA_LIGASE_I"/>
    <property type="match status" value="1"/>
</dbReference>
<evidence type="ECO:0000256" key="3">
    <source>
        <dbReference type="ARBA" id="ARBA00022490"/>
    </source>
</evidence>
<dbReference type="InterPro" id="IPR001412">
    <property type="entry name" value="aa-tRNA-synth_I_CS"/>
</dbReference>
<dbReference type="InterPro" id="IPR020056">
    <property type="entry name" value="Rbsml_bL25/Gln-tRNA_synth_N"/>
</dbReference>
<comment type="catalytic activity">
    <reaction evidence="9 10">
        <text>tRNA(Glu) + L-glutamate + ATP = L-glutamyl-tRNA(Glu) + AMP + diphosphate</text>
        <dbReference type="Rhea" id="RHEA:23540"/>
        <dbReference type="Rhea" id="RHEA-COMP:9663"/>
        <dbReference type="Rhea" id="RHEA-COMP:9680"/>
        <dbReference type="ChEBI" id="CHEBI:29985"/>
        <dbReference type="ChEBI" id="CHEBI:30616"/>
        <dbReference type="ChEBI" id="CHEBI:33019"/>
        <dbReference type="ChEBI" id="CHEBI:78442"/>
        <dbReference type="ChEBI" id="CHEBI:78520"/>
        <dbReference type="ChEBI" id="CHEBI:456215"/>
        <dbReference type="EC" id="6.1.1.17"/>
    </reaction>
</comment>
<comment type="subcellular location">
    <subcellularLocation>
        <location evidence="1 10">Cytoplasm</location>
    </subcellularLocation>
</comment>
<evidence type="ECO:0000256" key="10">
    <source>
        <dbReference type="HAMAP-Rule" id="MF_02076"/>
    </source>
</evidence>
<dbReference type="PRINTS" id="PR00987">
    <property type="entry name" value="TRNASYNTHGLU"/>
</dbReference>
<dbReference type="InterPro" id="IPR050132">
    <property type="entry name" value="Gln/Glu-tRNA_Ligase"/>
</dbReference>
<dbReference type="Proteomes" id="UP000070549">
    <property type="component" value="Unassembled WGS sequence"/>
</dbReference>
<name>A0A133VEV7_9EURY</name>
<dbReference type="Gene3D" id="3.40.50.620">
    <property type="entry name" value="HUPs"/>
    <property type="match status" value="1"/>
</dbReference>
<dbReference type="GO" id="GO:0005829">
    <property type="term" value="C:cytosol"/>
    <property type="evidence" value="ECO:0007669"/>
    <property type="project" value="TreeGrafter"/>
</dbReference>
<protein>
    <recommendedName>
        <fullName evidence="10">Glutamate--tRNA ligase</fullName>
        <ecNumber evidence="10">6.1.1.17</ecNumber>
    </recommendedName>
    <alternativeName>
        <fullName evidence="10">Glutamyl-tRNA synthetase</fullName>
        <shortName evidence="10">GluRS</shortName>
    </alternativeName>
</protein>
<dbReference type="GO" id="GO:0006424">
    <property type="term" value="P:glutamyl-tRNA aminoacylation"/>
    <property type="evidence" value="ECO:0007669"/>
    <property type="project" value="UniProtKB-UniRule"/>
</dbReference>
<dbReference type="Pfam" id="PF03950">
    <property type="entry name" value="tRNA-synt_1c_C"/>
    <property type="match status" value="1"/>
</dbReference>
<evidence type="ECO:0000256" key="1">
    <source>
        <dbReference type="ARBA" id="ARBA00004496"/>
    </source>
</evidence>
<evidence type="ECO:0000313" key="15">
    <source>
        <dbReference type="EMBL" id="KXB04973.1"/>
    </source>
</evidence>
<keyword evidence="11" id="KW-0175">Coiled coil</keyword>
<evidence type="ECO:0000256" key="6">
    <source>
        <dbReference type="ARBA" id="ARBA00022840"/>
    </source>
</evidence>
<keyword evidence="6 10" id="KW-0067">ATP-binding</keyword>
<dbReference type="Gene3D" id="2.40.240.10">
    <property type="entry name" value="Ribosomal Protein L25, Chain P"/>
    <property type="match status" value="1"/>
</dbReference>
<dbReference type="HAMAP" id="MF_02076">
    <property type="entry name" value="Glu_tRNA_synth_type2"/>
    <property type="match status" value="1"/>
</dbReference>
<dbReference type="SUPFAM" id="SSF50715">
    <property type="entry name" value="Ribosomal protein L25-like"/>
    <property type="match status" value="1"/>
</dbReference>
<dbReference type="AlphaFoldDB" id="A0A133VEV7"/>
<evidence type="ECO:0000256" key="11">
    <source>
        <dbReference type="SAM" id="Coils"/>
    </source>
</evidence>
<evidence type="ECO:0000259" key="12">
    <source>
        <dbReference type="Pfam" id="PF00749"/>
    </source>
</evidence>
<dbReference type="EC" id="6.1.1.17" evidence="10"/>
<evidence type="ECO:0000259" key="14">
    <source>
        <dbReference type="Pfam" id="PF20974"/>
    </source>
</evidence>
<dbReference type="EMBL" id="LHYC01000038">
    <property type="protein sequence ID" value="KXB04973.1"/>
    <property type="molecule type" value="Genomic_DNA"/>
</dbReference>
<dbReference type="InterPro" id="IPR049437">
    <property type="entry name" value="tRNA-synt_1c_C2"/>
</dbReference>
<evidence type="ECO:0000256" key="4">
    <source>
        <dbReference type="ARBA" id="ARBA00022598"/>
    </source>
</evidence>